<name>A0ABT0L5H5_9GAMM</name>
<evidence type="ECO:0000313" key="3">
    <source>
        <dbReference type="Proteomes" id="UP001203423"/>
    </source>
</evidence>
<organism evidence="2 3">
    <name type="scientific">Shewanella surugensis</name>
    <dbReference type="NCBI Taxonomy" id="212020"/>
    <lineage>
        <taxon>Bacteria</taxon>
        <taxon>Pseudomonadati</taxon>
        <taxon>Pseudomonadota</taxon>
        <taxon>Gammaproteobacteria</taxon>
        <taxon>Alteromonadales</taxon>
        <taxon>Shewanellaceae</taxon>
        <taxon>Shewanella</taxon>
    </lineage>
</organism>
<comment type="caution">
    <text evidence="2">The sequence shown here is derived from an EMBL/GenBank/DDBJ whole genome shotgun (WGS) entry which is preliminary data.</text>
</comment>
<gene>
    <name evidence="2" type="ORF">L2764_00195</name>
</gene>
<protein>
    <recommendedName>
        <fullName evidence="4">Bacteriocin</fullName>
    </recommendedName>
</protein>
<accession>A0ABT0L5H5</accession>
<dbReference type="Proteomes" id="UP001203423">
    <property type="component" value="Unassembled WGS sequence"/>
</dbReference>
<dbReference type="EMBL" id="JAKIKS010000001">
    <property type="protein sequence ID" value="MCL1122939.1"/>
    <property type="molecule type" value="Genomic_DNA"/>
</dbReference>
<keyword evidence="1" id="KW-0472">Membrane</keyword>
<keyword evidence="1" id="KW-0812">Transmembrane</keyword>
<evidence type="ECO:0000313" key="2">
    <source>
        <dbReference type="EMBL" id="MCL1122939.1"/>
    </source>
</evidence>
<dbReference type="RefSeq" id="WP_248938219.1">
    <property type="nucleotide sequence ID" value="NZ_JAKIKS010000001.1"/>
</dbReference>
<sequence>MQALTVNEIEQVNGGGMINDSFDDVIGQITRGAAAGGVIGGAIGYGFGLTIAVGAASTAPLAFAALGAGMGICAGYTYAIAMVYDETQNELVNLT</sequence>
<feature type="transmembrane region" description="Helical" evidence="1">
    <location>
        <begin position="33"/>
        <end position="54"/>
    </location>
</feature>
<keyword evidence="3" id="KW-1185">Reference proteome</keyword>
<reference evidence="2 3" key="1">
    <citation type="submission" date="2022-01" db="EMBL/GenBank/DDBJ databases">
        <title>Whole genome-based taxonomy of the Shewanellaceae.</title>
        <authorList>
            <person name="Martin-Rodriguez A.J."/>
        </authorList>
    </citation>
    <scope>NUCLEOTIDE SEQUENCE [LARGE SCALE GENOMIC DNA]</scope>
    <source>
        <strain evidence="2 3">DSM 17177</strain>
    </source>
</reference>
<evidence type="ECO:0000256" key="1">
    <source>
        <dbReference type="SAM" id="Phobius"/>
    </source>
</evidence>
<evidence type="ECO:0008006" key="4">
    <source>
        <dbReference type="Google" id="ProtNLM"/>
    </source>
</evidence>
<feature type="transmembrane region" description="Helical" evidence="1">
    <location>
        <begin position="61"/>
        <end position="84"/>
    </location>
</feature>
<proteinExistence type="predicted"/>
<keyword evidence="1" id="KW-1133">Transmembrane helix</keyword>